<gene>
    <name evidence="1" type="ORF">GQX73_g9748</name>
</gene>
<dbReference type="SUPFAM" id="SSF52047">
    <property type="entry name" value="RNI-like"/>
    <property type="match status" value="1"/>
</dbReference>
<accession>A0A7C8IHU0</accession>
<dbReference type="EMBL" id="WUBL01000179">
    <property type="protein sequence ID" value="KAF2963840.1"/>
    <property type="molecule type" value="Genomic_DNA"/>
</dbReference>
<keyword evidence="2" id="KW-1185">Reference proteome</keyword>
<evidence type="ECO:0008006" key="3">
    <source>
        <dbReference type="Google" id="ProtNLM"/>
    </source>
</evidence>
<dbReference type="AlphaFoldDB" id="A0A7C8IHU0"/>
<dbReference type="Proteomes" id="UP000481858">
    <property type="component" value="Unassembled WGS sequence"/>
</dbReference>
<name>A0A7C8IHU0_9PEZI</name>
<comment type="caution">
    <text evidence="1">The sequence shown here is derived from an EMBL/GenBank/DDBJ whole genome shotgun (WGS) entry which is preliminary data.</text>
</comment>
<organism evidence="1 2">
    <name type="scientific">Xylaria multiplex</name>
    <dbReference type="NCBI Taxonomy" id="323545"/>
    <lineage>
        <taxon>Eukaryota</taxon>
        <taxon>Fungi</taxon>
        <taxon>Dikarya</taxon>
        <taxon>Ascomycota</taxon>
        <taxon>Pezizomycotina</taxon>
        <taxon>Sordariomycetes</taxon>
        <taxon>Xylariomycetidae</taxon>
        <taxon>Xylariales</taxon>
        <taxon>Xylariaceae</taxon>
        <taxon>Xylaria</taxon>
    </lineage>
</organism>
<reference evidence="1 2" key="1">
    <citation type="submission" date="2019-12" db="EMBL/GenBank/DDBJ databases">
        <title>Draft genome sequence of the ascomycete Xylaria multiplex DSM 110363.</title>
        <authorList>
            <person name="Buettner E."/>
            <person name="Kellner H."/>
        </authorList>
    </citation>
    <scope>NUCLEOTIDE SEQUENCE [LARGE SCALE GENOMIC DNA]</scope>
    <source>
        <strain evidence="1 2">DSM 110363</strain>
    </source>
</reference>
<evidence type="ECO:0000313" key="1">
    <source>
        <dbReference type="EMBL" id="KAF2963840.1"/>
    </source>
</evidence>
<dbReference type="OrthoDB" id="10028886at2759"/>
<proteinExistence type="predicted"/>
<evidence type="ECO:0000313" key="2">
    <source>
        <dbReference type="Proteomes" id="UP000481858"/>
    </source>
</evidence>
<sequence length="554" mass="61583">MGKPTLPQDIILLICSELGARREFATLYCCSRVSSRVSSIAVEQLYGILEVQDSFDFHTVQAVRLWKSVILSSLGATVYPYCAYIRALPLGSLIECLYDIRADFGLRQFFLEGVMQDFIVLQGDDKPVRNTRSRHPPFDIPRIASRCADSIIQYIKGLANSNGTSMALTHLEASVSPSDTLLTWLSHLSTLRTLQIQDGSVLGVEAASAISECCPKFAELICFHFSSNTAAEDMAAFFLALSPNTLQRFEVHSRNNLSEVTLAALSTHAESLRVLDLRSLLASTVKSLHLLSQCTALEILLIERETTDRTGLDIFNGEELEQVAKWISGCKALQELSLSHVQDALPILKQVLQNPAIRLKQLVVQDYRPASEEITKATWSALGKQDQLKLLTIASPYGSVNDIALHRHPELTDSICHLFNLTTLNLMQASASSSEIHRIATALPLLEELSFGGGLVDTSILEPLGKLSKLTTLSINAITAFTFDHLWSFAQRLYQAGSRNVRVELLNQWYEAKLTEREEKRLIEYFADHLNGQIAISYPNDPDELHEADFSDSE</sequence>
<dbReference type="InterPro" id="IPR032675">
    <property type="entry name" value="LRR_dom_sf"/>
</dbReference>
<dbReference type="InParanoid" id="A0A7C8IHU0"/>
<dbReference type="Gene3D" id="3.80.10.10">
    <property type="entry name" value="Ribonuclease Inhibitor"/>
    <property type="match status" value="2"/>
</dbReference>
<protein>
    <recommendedName>
        <fullName evidence="3">F-box domain-containing protein</fullName>
    </recommendedName>
</protein>